<proteinExistence type="predicted"/>
<feature type="region of interest" description="Disordered" evidence="1">
    <location>
        <begin position="15"/>
        <end position="62"/>
    </location>
</feature>
<dbReference type="Proteomes" id="UP000053825">
    <property type="component" value="Unassembled WGS sequence"/>
</dbReference>
<protein>
    <submittedName>
        <fullName evidence="2">Uncharacterized protein</fullName>
    </submittedName>
</protein>
<evidence type="ECO:0000313" key="3">
    <source>
        <dbReference type="Proteomes" id="UP000053825"/>
    </source>
</evidence>
<feature type="compositionally biased region" description="Basic and acidic residues" evidence="1">
    <location>
        <begin position="88"/>
        <end position="101"/>
    </location>
</feature>
<evidence type="ECO:0000313" key="2">
    <source>
        <dbReference type="EMBL" id="KOC63827.1"/>
    </source>
</evidence>
<keyword evidence="3" id="KW-1185">Reference proteome</keyword>
<gene>
    <name evidence="2" type="ORF">WH47_01157</name>
</gene>
<accession>A0A0L7QZ36</accession>
<feature type="region of interest" description="Disordered" evidence="1">
    <location>
        <begin position="81"/>
        <end position="101"/>
    </location>
</feature>
<organism evidence="2 3">
    <name type="scientific">Habropoda laboriosa</name>
    <dbReference type="NCBI Taxonomy" id="597456"/>
    <lineage>
        <taxon>Eukaryota</taxon>
        <taxon>Metazoa</taxon>
        <taxon>Ecdysozoa</taxon>
        <taxon>Arthropoda</taxon>
        <taxon>Hexapoda</taxon>
        <taxon>Insecta</taxon>
        <taxon>Pterygota</taxon>
        <taxon>Neoptera</taxon>
        <taxon>Endopterygota</taxon>
        <taxon>Hymenoptera</taxon>
        <taxon>Apocrita</taxon>
        <taxon>Aculeata</taxon>
        <taxon>Apoidea</taxon>
        <taxon>Anthophila</taxon>
        <taxon>Apidae</taxon>
        <taxon>Habropoda</taxon>
    </lineage>
</organism>
<name>A0A0L7QZ36_9HYME</name>
<evidence type="ECO:0000256" key="1">
    <source>
        <dbReference type="SAM" id="MobiDB-lite"/>
    </source>
</evidence>
<sequence length="101" mass="11848">MGNSRNLRETRALLASVVHQPAKRTSSSSYGLAKRKKKKRDEGRGFRARASCQRQTDRQTDRQVRLVERRKVKHVRFAAVRETTQQQKTRERQSGWLKRDG</sequence>
<dbReference type="AlphaFoldDB" id="A0A0L7QZ36"/>
<dbReference type="EMBL" id="KQ414685">
    <property type="protein sequence ID" value="KOC63827.1"/>
    <property type="molecule type" value="Genomic_DNA"/>
</dbReference>
<reference evidence="2 3" key="1">
    <citation type="submission" date="2015-07" db="EMBL/GenBank/DDBJ databases">
        <title>The genome of Habropoda laboriosa.</title>
        <authorList>
            <person name="Pan H."/>
            <person name="Kapheim K."/>
        </authorList>
    </citation>
    <scope>NUCLEOTIDE SEQUENCE [LARGE SCALE GENOMIC DNA]</scope>
    <source>
        <strain evidence="2">0110345459</strain>
    </source>
</reference>